<dbReference type="PANTHER" id="PTHR38052">
    <property type="entry name" value="EXPRESSED PROTEIN"/>
    <property type="match status" value="1"/>
</dbReference>
<gene>
    <name evidence="2" type="ORF">PLEOSDRAFT_152288</name>
</gene>
<organism evidence="2 3">
    <name type="scientific">Pleurotus ostreatus (strain PC15)</name>
    <name type="common">Oyster mushroom</name>
    <dbReference type="NCBI Taxonomy" id="1137138"/>
    <lineage>
        <taxon>Eukaryota</taxon>
        <taxon>Fungi</taxon>
        <taxon>Dikarya</taxon>
        <taxon>Basidiomycota</taxon>
        <taxon>Agaricomycotina</taxon>
        <taxon>Agaricomycetes</taxon>
        <taxon>Agaricomycetidae</taxon>
        <taxon>Agaricales</taxon>
        <taxon>Pleurotineae</taxon>
        <taxon>Pleurotaceae</taxon>
        <taxon>Pleurotus</taxon>
    </lineage>
</organism>
<protein>
    <recommendedName>
        <fullName evidence="1">ABM domain-containing protein</fullName>
    </recommendedName>
</protein>
<dbReference type="PANTHER" id="PTHR38052:SF1">
    <property type="entry name" value="ABM DOMAIN-CONTAINING PROTEIN"/>
    <property type="match status" value="1"/>
</dbReference>
<evidence type="ECO:0000259" key="1">
    <source>
        <dbReference type="PROSITE" id="PS51725"/>
    </source>
</evidence>
<dbReference type="InterPro" id="IPR007138">
    <property type="entry name" value="ABM_dom"/>
</dbReference>
<dbReference type="Pfam" id="PF03992">
    <property type="entry name" value="ABM"/>
    <property type="match status" value="1"/>
</dbReference>
<dbReference type="VEuPathDB" id="FungiDB:PLEOSDRAFT_152288"/>
<dbReference type="SUPFAM" id="SSF54909">
    <property type="entry name" value="Dimeric alpha+beta barrel"/>
    <property type="match status" value="1"/>
</dbReference>
<dbReference type="HOGENOM" id="CLU_154205_0_0_1"/>
<sequence>MVFVVTASIRAKDLAAAEKVKELLRTASTEYEKDDETIAWHVMQHTKDTLKFLIVERYKNGKSALKQHTSNPFFKVFREVLPPLIDGDVPLEYFHEFSKL</sequence>
<proteinExistence type="predicted"/>
<evidence type="ECO:0000313" key="2">
    <source>
        <dbReference type="EMBL" id="KDQ34080.1"/>
    </source>
</evidence>
<feature type="domain" description="ABM" evidence="1">
    <location>
        <begin position="3"/>
        <end position="94"/>
    </location>
</feature>
<name>A0A067P4A7_PLEO1</name>
<dbReference type="PROSITE" id="PS51725">
    <property type="entry name" value="ABM"/>
    <property type="match status" value="1"/>
</dbReference>
<dbReference type="Proteomes" id="UP000027073">
    <property type="component" value="Unassembled WGS sequence"/>
</dbReference>
<accession>A0A067P4A7</accession>
<dbReference type="STRING" id="1137138.A0A067P4A7"/>
<evidence type="ECO:0000313" key="3">
    <source>
        <dbReference type="Proteomes" id="UP000027073"/>
    </source>
</evidence>
<dbReference type="InParanoid" id="A0A067P4A7"/>
<dbReference type="EMBL" id="KL198004">
    <property type="protein sequence ID" value="KDQ34080.1"/>
    <property type="molecule type" value="Genomic_DNA"/>
</dbReference>
<dbReference type="OrthoDB" id="194076at2759"/>
<dbReference type="AlphaFoldDB" id="A0A067P4A7"/>
<reference evidence="3" key="1">
    <citation type="journal article" date="2014" name="Proc. Natl. Acad. Sci. U.S.A.">
        <title>Extensive sampling of basidiomycete genomes demonstrates inadequacy of the white-rot/brown-rot paradigm for wood decay fungi.</title>
        <authorList>
            <person name="Riley R."/>
            <person name="Salamov A.A."/>
            <person name="Brown D.W."/>
            <person name="Nagy L.G."/>
            <person name="Floudas D."/>
            <person name="Held B.W."/>
            <person name="Levasseur A."/>
            <person name="Lombard V."/>
            <person name="Morin E."/>
            <person name="Otillar R."/>
            <person name="Lindquist E.A."/>
            <person name="Sun H."/>
            <person name="LaButti K.M."/>
            <person name="Schmutz J."/>
            <person name="Jabbour D."/>
            <person name="Luo H."/>
            <person name="Baker S.E."/>
            <person name="Pisabarro A.G."/>
            <person name="Walton J.D."/>
            <person name="Blanchette R.A."/>
            <person name="Henrissat B."/>
            <person name="Martin F."/>
            <person name="Cullen D."/>
            <person name="Hibbett D.S."/>
            <person name="Grigoriev I.V."/>
        </authorList>
    </citation>
    <scope>NUCLEOTIDE SEQUENCE [LARGE SCALE GENOMIC DNA]</scope>
    <source>
        <strain evidence="3">PC15</strain>
    </source>
</reference>
<dbReference type="Gene3D" id="3.30.70.100">
    <property type="match status" value="1"/>
</dbReference>
<dbReference type="InterPro" id="IPR011008">
    <property type="entry name" value="Dimeric_a/b-barrel"/>
</dbReference>